<dbReference type="Pfam" id="PF01625">
    <property type="entry name" value="PMSR"/>
    <property type="match status" value="1"/>
</dbReference>
<evidence type="ECO:0000256" key="3">
    <source>
        <dbReference type="ARBA" id="ARBA00048782"/>
    </source>
</evidence>
<feature type="domain" description="Peptide methionine sulphoxide reductase MsrA" evidence="5">
    <location>
        <begin position="64"/>
        <end position="214"/>
    </location>
</feature>
<dbReference type="Gene3D" id="3.30.1060.10">
    <property type="entry name" value="Peptide methionine sulphoxide reductase MsrA"/>
    <property type="match status" value="1"/>
</dbReference>
<comment type="catalytic activity">
    <reaction evidence="3 4">
        <text>[thioredoxin]-disulfide + L-methionine + H2O = L-methionine (S)-S-oxide + [thioredoxin]-dithiol</text>
        <dbReference type="Rhea" id="RHEA:19993"/>
        <dbReference type="Rhea" id="RHEA-COMP:10698"/>
        <dbReference type="Rhea" id="RHEA-COMP:10700"/>
        <dbReference type="ChEBI" id="CHEBI:15377"/>
        <dbReference type="ChEBI" id="CHEBI:29950"/>
        <dbReference type="ChEBI" id="CHEBI:50058"/>
        <dbReference type="ChEBI" id="CHEBI:57844"/>
        <dbReference type="ChEBI" id="CHEBI:58772"/>
        <dbReference type="EC" id="1.8.4.11"/>
    </reaction>
</comment>
<dbReference type="GO" id="GO:0008113">
    <property type="term" value="F:peptide-methionine (S)-S-oxide reductase activity"/>
    <property type="evidence" value="ECO:0007669"/>
    <property type="project" value="UniProtKB-UniRule"/>
</dbReference>
<dbReference type="HAMAP" id="MF_01401">
    <property type="entry name" value="MsrA"/>
    <property type="match status" value="1"/>
</dbReference>
<protein>
    <recommendedName>
        <fullName evidence="4">Peptide methionine sulfoxide reductase MsrA</fullName>
        <shortName evidence="4">Protein-methionine-S-oxide reductase</shortName>
        <ecNumber evidence="4">1.8.4.11</ecNumber>
    </recommendedName>
    <alternativeName>
        <fullName evidence="4">Peptide-methionine (S)-S-oxide reductase</fullName>
        <shortName evidence="4">Peptide Met(O) reductase</shortName>
    </alternativeName>
</protein>
<dbReference type="AlphaFoldDB" id="A0A1C3WBD7"/>
<dbReference type="RefSeq" id="WP_092852439.1">
    <property type="nucleotide sequence ID" value="NZ_FMAH01000026.1"/>
</dbReference>
<dbReference type="STRING" id="411945.GA0061102_102623"/>
<dbReference type="PANTHER" id="PTHR43774">
    <property type="entry name" value="PEPTIDE METHIONINE SULFOXIDE REDUCTASE"/>
    <property type="match status" value="1"/>
</dbReference>
<dbReference type="InterPro" id="IPR002569">
    <property type="entry name" value="Met_Sox_Rdtase_MsrA_dom"/>
</dbReference>
<evidence type="ECO:0000256" key="4">
    <source>
        <dbReference type="HAMAP-Rule" id="MF_01401"/>
    </source>
</evidence>
<evidence type="ECO:0000259" key="5">
    <source>
        <dbReference type="Pfam" id="PF01625"/>
    </source>
</evidence>
<evidence type="ECO:0000256" key="2">
    <source>
        <dbReference type="ARBA" id="ARBA00047806"/>
    </source>
</evidence>
<evidence type="ECO:0000256" key="1">
    <source>
        <dbReference type="ARBA" id="ARBA00023002"/>
    </source>
</evidence>
<dbReference type="EC" id="1.8.4.11" evidence="4"/>
<evidence type="ECO:0000313" key="7">
    <source>
        <dbReference type="Proteomes" id="UP000199435"/>
    </source>
</evidence>
<dbReference type="EMBL" id="FMAH01000026">
    <property type="protein sequence ID" value="SCB37330.1"/>
    <property type="molecule type" value="Genomic_DNA"/>
</dbReference>
<gene>
    <name evidence="4" type="primary">msrA</name>
    <name evidence="6" type="ORF">GA0061102_102623</name>
</gene>
<keyword evidence="1 4" id="KW-0560">Oxidoreductase</keyword>
<reference evidence="7" key="1">
    <citation type="submission" date="2016-08" db="EMBL/GenBank/DDBJ databases">
        <authorList>
            <person name="Varghese N."/>
            <person name="Submissions Spin"/>
        </authorList>
    </citation>
    <scope>NUCLEOTIDE SEQUENCE [LARGE SCALE GENOMIC DNA]</scope>
    <source>
        <strain evidence="7">HAMBI 2971</strain>
    </source>
</reference>
<comment type="function">
    <text evidence="4">Has an important function as a repair enzyme for proteins that have been inactivated by oxidation. Catalyzes the reversible oxidation-reduction of methionine sulfoxide in proteins to methionine.</text>
</comment>
<proteinExistence type="inferred from homology"/>
<dbReference type="Proteomes" id="UP000199435">
    <property type="component" value="Unassembled WGS sequence"/>
</dbReference>
<evidence type="ECO:0000313" key="6">
    <source>
        <dbReference type="EMBL" id="SCB37330.1"/>
    </source>
</evidence>
<dbReference type="GO" id="GO:0033744">
    <property type="term" value="F:L-methionine:thioredoxin-disulfide S-oxidoreductase activity"/>
    <property type="evidence" value="ECO:0007669"/>
    <property type="project" value="RHEA"/>
</dbReference>
<sequence length="250" mass="26978">MKTLSTDMIRIYSARVARFAGLTAVAVLLGGVALQFVGRASAEDARVIPAPSVDEKAGSAGTETAVLAGGCFWGVQGVFQHVNGVISATSGYTGGSKDAAHYEMVSSGDTGHAESVRIVFDPHKVSYGHLLQIYFSVTHDPTELNYQGPDTGTQYRSAIFPTSQSQADIAHAYIDQLNHAKVFDANIVTKIEPARQFYVAENYHQDFLTTHPTYPYIVINDLPKIKNLQHLFPSDYRADPVLVTASAGAN</sequence>
<organism evidence="6 7">
    <name type="scientific">Rhizobium miluonense</name>
    <dbReference type="NCBI Taxonomy" id="411945"/>
    <lineage>
        <taxon>Bacteria</taxon>
        <taxon>Pseudomonadati</taxon>
        <taxon>Pseudomonadota</taxon>
        <taxon>Alphaproteobacteria</taxon>
        <taxon>Hyphomicrobiales</taxon>
        <taxon>Rhizobiaceae</taxon>
        <taxon>Rhizobium/Agrobacterium group</taxon>
        <taxon>Rhizobium</taxon>
    </lineage>
</organism>
<feature type="active site" evidence="4">
    <location>
        <position position="71"/>
    </location>
</feature>
<comment type="catalytic activity">
    <reaction evidence="2 4">
        <text>L-methionyl-[protein] + [thioredoxin]-disulfide + H2O = L-methionyl-(S)-S-oxide-[protein] + [thioredoxin]-dithiol</text>
        <dbReference type="Rhea" id="RHEA:14217"/>
        <dbReference type="Rhea" id="RHEA-COMP:10698"/>
        <dbReference type="Rhea" id="RHEA-COMP:10700"/>
        <dbReference type="Rhea" id="RHEA-COMP:12313"/>
        <dbReference type="Rhea" id="RHEA-COMP:12315"/>
        <dbReference type="ChEBI" id="CHEBI:15377"/>
        <dbReference type="ChEBI" id="CHEBI:16044"/>
        <dbReference type="ChEBI" id="CHEBI:29950"/>
        <dbReference type="ChEBI" id="CHEBI:44120"/>
        <dbReference type="ChEBI" id="CHEBI:50058"/>
        <dbReference type="EC" id="1.8.4.11"/>
    </reaction>
</comment>
<dbReference type="NCBIfam" id="TIGR00401">
    <property type="entry name" value="msrA"/>
    <property type="match status" value="1"/>
</dbReference>
<dbReference type="InterPro" id="IPR036509">
    <property type="entry name" value="Met_Sox_Rdtase_MsrA_sf"/>
</dbReference>
<accession>A0A1C3WBD7</accession>
<keyword evidence="7" id="KW-1185">Reference proteome</keyword>
<dbReference type="PANTHER" id="PTHR43774:SF1">
    <property type="entry name" value="PEPTIDE METHIONINE SULFOXIDE REDUCTASE MSRA 2"/>
    <property type="match status" value="1"/>
</dbReference>
<dbReference type="SUPFAM" id="SSF55068">
    <property type="entry name" value="Peptide methionine sulfoxide reductase"/>
    <property type="match status" value="1"/>
</dbReference>
<comment type="similarity">
    <text evidence="4">Belongs to the MsrA Met sulfoxide reductase family.</text>
</comment>
<dbReference type="OrthoDB" id="4174719at2"/>
<name>A0A1C3WBD7_9HYPH</name>